<dbReference type="Proteomes" id="UP001652338">
    <property type="component" value="Unassembled WGS sequence"/>
</dbReference>
<feature type="transmembrane region" description="Helical" evidence="1">
    <location>
        <begin position="154"/>
        <end position="173"/>
    </location>
</feature>
<comment type="caution">
    <text evidence="3">The sequence shown here is derived from an EMBL/GenBank/DDBJ whole genome shotgun (WGS) entry which is preliminary data.</text>
</comment>
<name>A0ABT2SIZ5_9FIRM</name>
<proteinExistence type="predicted"/>
<protein>
    <submittedName>
        <fullName evidence="3">DUF4367 domain-containing protein</fullName>
    </submittedName>
</protein>
<keyword evidence="1" id="KW-0472">Membrane</keyword>
<organism evidence="3 4">
    <name type="scientific">Muricoprocola aceti</name>
    <dbReference type="NCBI Taxonomy" id="2981772"/>
    <lineage>
        <taxon>Bacteria</taxon>
        <taxon>Bacillati</taxon>
        <taxon>Bacillota</taxon>
        <taxon>Clostridia</taxon>
        <taxon>Lachnospirales</taxon>
        <taxon>Lachnospiraceae</taxon>
        <taxon>Muricoprocola</taxon>
    </lineage>
</organism>
<gene>
    <name evidence="3" type="ORF">OCV47_03705</name>
</gene>
<reference evidence="3 4" key="1">
    <citation type="journal article" date="2021" name="ISME Commun">
        <title>Automated analysis of genomic sequences facilitates high-throughput and comprehensive description of bacteria.</title>
        <authorList>
            <person name="Hitch T.C.A."/>
        </authorList>
    </citation>
    <scope>NUCLEOTIDE SEQUENCE [LARGE SCALE GENOMIC DNA]</scope>
    <source>
        <strain evidence="3 4">Sanger_29</strain>
    </source>
</reference>
<evidence type="ECO:0000313" key="3">
    <source>
        <dbReference type="EMBL" id="MCU6724472.1"/>
    </source>
</evidence>
<evidence type="ECO:0000313" key="4">
    <source>
        <dbReference type="Proteomes" id="UP001652338"/>
    </source>
</evidence>
<dbReference type="RefSeq" id="WP_262653841.1">
    <property type="nucleotide sequence ID" value="NZ_JAOQKE010000002.1"/>
</dbReference>
<keyword evidence="1" id="KW-1133">Transmembrane helix</keyword>
<keyword evidence="1" id="KW-0812">Transmembrane</keyword>
<dbReference type="InterPro" id="IPR025377">
    <property type="entry name" value="DUF4367"/>
</dbReference>
<dbReference type="Pfam" id="PF14285">
    <property type="entry name" value="DUF4367"/>
    <property type="match status" value="1"/>
</dbReference>
<evidence type="ECO:0000259" key="2">
    <source>
        <dbReference type="Pfam" id="PF14285"/>
    </source>
</evidence>
<evidence type="ECO:0000256" key="1">
    <source>
        <dbReference type="SAM" id="Phobius"/>
    </source>
</evidence>
<dbReference type="EMBL" id="JAOQKE010000002">
    <property type="protein sequence ID" value="MCU6724472.1"/>
    <property type="molecule type" value="Genomic_DNA"/>
</dbReference>
<accession>A0ABT2SIZ5</accession>
<keyword evidence="4" id="KW-1185">Reference proteome</keyword>
<sequence>MKDRLGTLGQQKGQLSDKEFYRLFLKGHGWPADTEEDHFLDEMFDMELDRDVEREEALLAKHPEITGTDASSDLFDRIMEKAGEIDNGKMAVRADVEVEGEKDTDFEAAGGNTEEIPEKTESAEYRPEDFLSEEDRKALEIGRKRMRNQKKHRWAIRFAVNAAVLVCVFLVGVSTEANRTRLINVINTWVGDEALGRLNNETDRENYKAGEFEAIADIEDQLGIKPVRFMYELKGMQFEKYEIDTKAKIARLFYSYNDSIITILMRKDERGTAKGSIKDGNIKEVFDVNTDMGTVKVAEIEGKFKDKYMAEFVTDNTYYHMLGELPREEFVNLIKSIFF</sequence>
<feature type="domain" description="DUF4367" evidence="2">
    <location>
        <begin position="227"/>
        <end position="337"/>
    </location>
</feature>